<reference evidence="1 2" key="1">
    <citation type="submission" date="2020-06" db="EMBL/GenBank/DDBJ databases">
        <title>Genome sequence of Paramixta manurensis strain PD-1.</title>
        <authorList>
            <person name="Lee C.W."/>
            <person name="Kim J."/>
        </authorList>
    </citation>
    <scope>NUCLEOTIDE SEQUENCE [LARGE SCALE GENOMIC DNA]</scope>
    <source>
        <strain evidence="1 2">PD-1</strain>
    </source>
</reference>
<gene>
    <name evidence="1" type="ORF">PMPD1_2175</name>
</gene>
<sequence>MQNKLYKTDFYGWTQEQAGLLRDGRLSEIDAKNLMEEIESMGGSERRELESRLEVLFMHLLKWKYQPGYRGKSWTLTIKEQRRKISRHLEKNPSLKNKADEMAQESYGDAILSAARETGLEENLFPAHMPWTLAQALDPDFLPA</sequence>
<dbReference type="RefSeq" id="WP_173634088.1">
    <property type="nucleotide sequence ID" value="NZ_CP054212.1"/>
</dbReference>
<evidence type="ECO:0000313" key="1">
    <source>
        <dbReference type="EMBL" id="QKJ87120.1"/>
    </source>
</evidence>
<dbReference type="KEGG" id="pmak:PMPD1_2175"/>
<name>A0A6M8UHD3_9GAMM</name>
<organism evidence="1 2">
    <name type="scientific">Paramixta manurensis</name>
    <dbReference type="NCBI Taxonomy" id="2740817"/>
    <lineage>
        <taxon>Bacteria</taxon>
        <taxon>Pseudomonadati</taxon>
        <taxon>Pseudomonadota</taxon>
        <taxon>Gammaproteobacteria</taxon>
        <taxon>Enterobacterales</taxon>
        <taxon>Erwiniaceae</taxon>
        <taxon>Paramixta</taxon>
    </lineage>
</organism>
<evidence type="ECO:0000313" key="2">
    <source>
        <dbReference type="Proteomes" id="UP000505325"/>
    </source>
</evidence>
<proteinExistence type="predicted"/>
<accession>A0A6M8UHD3</accession>
<dbReference type="Gene3D" id="1.20.1220.20">
    <property type="entry name" value="Uncharcterised protein PF01724"/>
    <property type="match status" value="1"/>
</dbReference>
<dbReference type="Proteomes" id="UP000505325">
    <property type="component" value="Chromosome"/>
</dbReference>
<protein>
    <submittedName>
        <fullName evidence="1">DUF29 domain-containing protein</fullName>
    </submittedName>
</protein>
<dbReference type="EMBL" id="CP054212">
    <property type="protein sequence ID" value="QKJ87120.1"/>
    <property type="molecule type" value="Genomic_DNA"/>
</dbReference>
<keyword evidence="2" id="KW-1185">Reference proteome</keyword>
<dbReference type="AlphaFoldDB" id="A0A6M8UHD3"/>
<dbReference type="Pfam" id="PF01724">
    <property type="entry name" value="DUF29"/>
    <property type="match status" value="1"/>
</dbReference>
<dbReference type="PANTHER" id="PTHR34235">
    <property type="entry name" value="SLR1203 PROTEIN-RELATED"/>
    <property type="match status" value="1"/>
</dbReference>
<dbReference type="InterPro" id="IPR002636">
    <property type="entry name" value="DUF29"/>
</dbReference>
<dbReference type="PANTHER" id="PTHR34235:SF4">
    <property type="entry name" value="SLR0291 PROTEIN"/>
    <property type="match status" value="1"/>
</dbReference>